<accession>A0A409WD74</accession>
<evidence type="ECO:0000313" key="3">
    <source>
        <dbReference type="Proteomes" id="UP000284706"/>
    </source>
</evidence>
<proteinExistence type="predicted"/>
<gene>
    <name evidence="2" type="ORF">CVT26_012900</name>
</gene>
<name>A0A409WD74_9AGAR</name>
<protein>
    <submittedName>
        <fullName evidence="2">Uncharacterized protein</fullName>
    </submittedName>
</protein>
<evidence type="ECO:0000313" key="2">
    <source>
        <dbReference type="EMBL" id="PPQ76464.1"/>
    </source>
</evidence>
<dbReference type="AlphaFoldDB" id="A0A409WD74"/>
<dbReference type="EMBL" id="NHYE01005157">
    <property type="protein sequence ID" value="PPQ76464.1"/>
    <property type="molecule type" value="Genomic_DNA"/>
</dbReference>
<sequence>MHDPHPSSTLDTLHTVTTTPLLLVPSPKSERGQFAPYRPTLSPQSPGTVSDGALLDVASVSESQAGWLTWKLGVPSDEDTCALRGDDMRAHIRMCGGAIQLGTRLPQQYPTSTMKSSSPEDPGAVDPQLGCPRSDTVVLNTQKLTLALPLALRSTLDRAAACIVLPPPIRPRPR</sequence>
<evidence type="ECO:0000256" key="1">
    <source>
        <dbReference type="SAM" id="MobiDB-lite"/>
    </source>
</evidence>
<comment type="caution">
    <text evidence="2">The sequence shown here is derived from an EMBL/GenBank/DDBJ whole genome shotgun (WGS) entry which is preliminary data.</text>
</comment>
<keyword evidence="3" id="KW-1185">Reference proteome</keyword>
<dbReference type="InParanoid" id="A0A409WD74"/>
<feature type="region of interest" description="Disordered" evidence="1">
    <location>
        <begin position="24"/>
        <end position="48"/>
    </location>
</feature>
<dbReference type="Proteomes" id="UP000284706">
    <property type="component" value="Unassembled WGS sequence"/>
</dbReference>
<organism evidence="2 3">
    <name type="scientific">Gymnopilus dilepis</name>
    <dbReference type="NCBI Taxonomy" id="231916"/>
    <lineage>
        <taxon>Eukaryota</taxon>
        <taxon>Fungi</taxon>
        <taxon>Dikarya</taxon>
        <taxon>Basidiomycota</taxon>
        <taxon>Agaricomycotina</taxon>
        <taxon>Agaricomycetes</taxon>
        <taxon>Agaricomycetidae</taxon>
        <taxon>Agaricales</taxon>
        <taxon>Agaricineae</taxon>
        <taxon>Hymenogastraceae</taxon>
        <taxon>Gymnopilus</taxon>
    </lineage>
</organism>
<reference evidence="2 3" key="1">
    <citation type="journal article" date="2018" name="Evol. Lett.">
        <title>Horizontal gene cluster transfer increased hallucinogenic mushroom diversity.</title>
        <authorList>
            <person name="Reynolds H.T."/>
            <person name="Vijayakumar V."/>
            <person name="Gluck-Thaler E."/>
            <person name="Korotkin H.B."/>
            <person name="Matheny P.B."/>
            <person name="Slot J.C."/>
        </authorList>
    </citation>
    <scope>NUCLEOTIDE SEQUENCE [LARGE SCALE GENOMIC DNA]</scope>
    <source>
        <strain evidence="2 3">SRW20</strain>
    </source>
</reference>